<dbReference type="Proteomes" id="UP000214649">
    <property type="component" value="Unassembled WGS sequence"/>
</dbReference>
<dbReference type="AlphaFoldDB" id="A0A239R9A6"/>
<reference evidence="3 4" key="1">
    <citation type="submission" date="2017-07" db="EMBL/GenBank/DDBJ databases">
        <authorList>
            <person name="Sun Z.S."/>
            <person name="Albrecht U."/>
            <person name="Echele G."/>
            <person name="Lee C.C."/>
        </authorList>
    </citation>
    <scope>NUCLEOTIDE SEQUENCE [LARGE SCALE GENOMIC DNA]</scope>
    <source>
        <strain evidence="3 4">AR3</strain>
    </source>
</reference>
<evidence type="ECO:0000256" key="1">
    <source>
        <dbReference type="SAM" id="Coils"/>
    </source>
</evidence>
<evidence type="ECO:0000313" key="3">
    <source>
        <dbReference type="EMBL" id="SNU07473.1"/>
    </source>
</evidence>
<accession>A0A239R9A6</accession>
<evidence type="ECO:0000313" key="4">
    <source>
        <dbReference type="Proteomes" id="UP000214649"/>
    </source>
</evidence>
<protein>
    <submittedName>
        <fullName evidence="3">Uncharacterized protein</fullName>
    </submittedName>
</protein>
<feature type="transmembrane region" description="Helical" evidence="2">
    <location>
        <begin position="189"/>
        <end position="209"/>
    </location>
</feature>
<keyword evidence="1" id="KW-0175">Coiled coil</keyword>
<gene>
    <name evidence="3" type="ORF">SAMN05216470_0908</name>
</gene>
<dbReference type="EMBL" id="FZRA01000002">
    <property type="protein sequence ID" value="SNU07473.1"/>
    <property type="molecule type" value="Genomic_DNA"/>
</dbReference>
<evidence type="ECO:0000256" key="2">
    <source>
        <dbReference type="SAM" id="Phobius"/>
    </source>
</evidence>
<feature type="transmembrane region" description="Helical" evidence="2">
    <location>
        <begin position="229"/>
        <end position="250"/>
    </location>
</feature>
<keyword evidence="2" id="KW-0812">Transmembrane</keyword>
<dbReference type="RefSeq" id="WP_094140621.1">
    <property type="nucleotide sequence ID" value="NZ_FZRA01000002.1"/>
</dbReference>
<keyword evidence="2" id="KW-1133">Transmembrane helix</keyword>
<name>A0A239R9A6_STREI</name>
<organism evidence="3 4">
    <name type="scientific">Streptococcus equinus</name>
    <name type="common">Streptococcus bovis</name>
    <dbReference type="NCBI Taxonomy" id="1335"/>
    <lineage>
        <taxon>Bacteria</taxon>
        <taxon>Bacillati</taxon>
        <taxon>Bacillota</taxon>
        <taxon>Bacilli</taxon>
        <taxon>Lactobacillales</taxon>
        <taxon>Streptococcaceae</taxon>
        <taxon>Streptococcus</taxon>
    </lineage>
</organism>
<keyword evidence="2" id="KW-0472">Membrane</keyword>
<sequence>MATKIDNIQRSLNTDFSNFLNSYYSFLIKSEDVNFVLNNELVMKNVLNLIHILYSEQISRVPYDSITSKVNEFNNHTNNEKMDELSESFSFLIQKTTDSLKVIIDSFVTNNTFNNEEIILSDKTKYENAIYAFYKVLEHTKLANAQYQSLYKETEEEVRILSIKSQESIEKYKKLNITARELKRNYNNLNVEIISVLGIFASIIFAVFGGISQLGNLGGVLATTSVSKIFIFVGASSFVLFSVVFMSFAATARLTGRELRSCGCLEKNNGEKCQHKIYERYPIYTISVIISLIILILGILGNQGVNSVLLKVVQLVFNSLPNQEFIREVLLK</sequence>
<proteinExistence type="predicted"/>
<feature type="transmembrane region" description="Helical" evidence="2">
    <location>
        <begin position="281"/>
        <end position="301"/>
    </location>
</feature>
<feature type="coiled-coil region" evidence="1">
    <location>
        <begin position="137"/>
        <end position="192"/>
    </location>
</feature>